<evidence type="ECO:0000313" key="3">
    <source>
        <dbReference type="EMBL" id="GMI20010.1"/>
    </source>
</evidence>
<feature type="region of interest" description="Disordered" evidence="1">
    <location>
        <begin position="96"/>
        <end position="119"/>
    </location>
</feature>
<reference evidence="3 4" key="1">
    <citation type="journal article" date="2023" name="Commun. Biol.">
        <title>Genome analysis of Parmales, the sister group of diatoms, reveals the evolutionary specialization of diatoms from phago-mixotrophs to photoautotrophs.</title>
        <authorList>
            <person name="Ban H."/>
            <person name="Sato S."/>
            <person name="Yoshikawa S."/>
            <person name="Yamada K."/>
            <person name="Nakamura Y."/>
            <person name="Ichinomiya M."/>
            <person name="Sato N."/>
            <person name="Blanc-Mathieu R."/>
            <person name="Endo H."/>
            <person name="Kuwata A."/>
            <person name="Ogata H."/>
        </authorList>
    </citation>
    <scope>NUCLEOTIDE SEQUENCE [LARGE SCALE GENOMIC DNA]</scope>
</reference>
<evidence type="ECO:0000256" key="1">
    <source>
        <dbReference type="SAM" id="MobiDB-lite"/>
    </source>
</evidence>
<organism evidence="3 4">
    <name type="scientific">Tetraparma gracilis</name>
    <dbReference type="NCBI Taxonomy" id="2962635"/>
    <lineage>
        <taxon>Eukaryota</taxon>
        <taxon>Sar</taxon>
        <taxon>Stramenopiles</taxon>
        <taxon>Ochrophyta</taxon>
        <taxon>Bolidophyceae</taxon>
        <taxon>Parmales</taxon>
        <taxon>Triparmaceae</taxon>
        <taxon>Tetraparma</taxon>
    </lineage>
</organism>
<feature type="chain" id="PRO_5045080431" evidence="2">
    <location>
        <begin position="18"/>
        <end position="226"/>
    </location>
</feature>
<dbReference type="EMBL" id="BRYB01001187">
    <property type="protein sequence ID" value="GMI20010.1"/>
    <property type="molecule type" value="Genomic_DNA"/>
</dbReference>
<proteinExistence type="predicted"/>
<feature type="compositionally biased region" description="Low complexity" evidence="1">
    <location>
        <begin position="96"/>
        <end position="107"/>
    </location>
</feature>
<keyword evidence="2" id="KW-0732">Signal</keyword>
<accession>A0ABQ6M5P8</accession>
<feature type="signal peptide" evidence="2">
    <location>
        <begin position="1"/>
        <end position="17"/>
    </location>
</feature>
<evidence type="ECO:0000313" key="4">
    <source>
        <dbReference type="Proteomes" id="UP001165060"/>
    </source>
</evidence>
<keyword evidence="4" id="KW-1185">Reference proteome</keyword>
<sequence length="226" mass="23364">MRILSVAFGFFATSAAAQDATLATPTRSFFAASTAAQETVVSTPTHLRDLKGMGMSSMGMSSMGMSSMGMSSMGMSSMGMSSMGMSSMGMSSMGMSSMGMSSSSSSSTPTPTPNDDAIAGTAQADTTSYQCGACYEITLTSGTSGKYITRKQKVKVVDLTGTATFEVAGFGPPGLPPPKGSYAWSTLCPFCSDTAPNYCNVAEEPNFFNGAYCSKIPITYKEVDCA</sequence>
<gene>
    <name evidence="3" type="ORF">TeGR_g9917</name>
</gene>
<name>A0ABQ6M5P8_9STRA</name>
<evidence type="ECO:0000256" key="2">
    <source>
        <dbReference type="SAM" id="SignalP"/>
    </source>
</evidence>
<dbReference type="Proteomes" id="UP001165060">
    <property type="component" value="Unassembled WGS sequence"/>
</dbReference>
<comment type="caution">
    <text evidence="3">The sequence shown here is derived from an EMBL/GenBank/DDBJ whole genome shotgun (WGS) entry which is preliminary data.</text>
</comment>
<protein>
    <submittedName>
        <fullName evidence="3">Uncharacterized protein</fullName>
    </submittedName>
</protein>